<dbReference type="GO" id="GO:0005737">
    <property type="term" value="C:cytoplasm"/>
    <property type="evidence" value="ECO:0007669"/>
    <property type="project" value="UniProtKB-SubCell"/>
</dbReference>
<evidence type="ECO:0000256" key="5">
    <source>
        <dbReference type="ARBA" id="ARBA00022741"/>
    </source>
</evidence>
<feature type="domain" description="EngC GTPase" evidence="11">
    <location>
        <begin position="106"/>
        <end position="255"/>
    </location>
</feature>
<keyword evidence="5 10" id="KW-0547">Nucleotide-binding</keyword>
<comment type="function">
    <text evidence="10">One of several proteins that assist in the late maturation steps of the functional core of the 30S ribosomal subunit. Helps release RbfA from mature subunits. May play a role in the assembly of ribosomal proteins into the subunit. Circularly permuted GTPase that catalyzes slow GTP hydrolysis, GTPase activity is stimulated by the 30S ribosomal subunit.</text>
</comment>
<dbReference type="Gene3D" id="1.10.40.50">
    <property type="entry name" value="Probable gtpase engc, domain 3"/>
    <property type="match status" value="1"/>
</dbReference>
<keyword evidence="7 10" id="KW-0862">Zinc</keyword>
<accession>A0A178MG54</accession>
<keyword evidence="8 10" id="KW-0694">RNA-binding</keyword>
<evidence type="ECO:0000313" key="13">
    <source>
        <dbReference type="EMBL" id="OAN47692.1"/>
    </source>
</evidence>
<dbReference type="InterPro" id="IPR030378">
    <property type="entry name" value="G_CP_dom"/>
</dbReference>
<feature type="binding site" evidence="10">
    <location>
        <position position="281"/>
    </location>
    <ligand>
        <name>Zn(2+)</name>
        <dbReference type="ChEBI" id="CHEBI:29105"/>
    </ligand>
</feature>
<dbReference type="Pfam" id="PF03193">
    <property type="entry name" value="RsgA_GTPase"/>
    <property type="match status" value="1"/>
</dbReference>
<dbReference type="AlphaFoldDB" id="A0A178MG54"/>
<dbReference type="InterPro" id="IPR004881">
    <property type="entry name" value="Ribosome_biogen_GTPase_RsgA"/>
</dbReference>
<feature type="binding site" evidence="10">
    <location>
        <position position="288"/>
    </location>
    <ligand>
        <name>Zn(2+)</name>
        <dbReference type="ChEBI" id="CHEBI:29105"/>
    </ligand>
</feature>
<feature type="binding site" evidence="10">
    <location>
        <begin position="197"/>
        <end position="205"/>
    </location>
    <ligand>
        <name>GTP</name>
        <dbReference type="ChEBI" id="CHEBI:37565"/>
    </ligand>
</feature>
<keyword evidence="6 10" id="KW-0378">Hydrolase</keyword>
<dbReference type="InterPro" id="IPR027417">
    <property type="entry name" value="P-loop_NTPase"/>
</dbReference>
<dbReference type="Gene3D" id="2.40.50.140">
    <property type="entry name" value="Nucleic acid-binding proteins"/>
    <property type="match status" value="1"/>
</dbReference>
<dbReference type="STRING" id="1707952.A6A03_09605"/>
<comment type="similarity">
    <text evidence="10">Belongs to the TRAFAC class YlqF/YawG GTPase family. RsgA subfamily.</text>
</comment>
<dbReference type="EMBL" id="LWQS01000035">
    <property type="protein sequence ID" value="OAN47692.1"/>
    <property type="molecule type" value="Genomic_DNA"/>
</dbReference>
<name>A0A178MG54_9CHLR</name>
<organism evidence="13 14">
    <name type="scientific">Chloroflexus islandicus</name>
    <dbReference type="NCBI Taxonomy" id="1707952"/>
    <lineage>
        <taxon>Bacteria</taxon>
        <taxon>Bacillati</taxon>
        <taxon>Chloroflexota</taxon>
        <taxon>Chloroflexia</taxon>
        <taxon>Chloroflexales</taxon>
        <taxon>Chloroflexineae</taxon>
        <taxon>Chloroflexaceae</taxon>
        <taxon>Chloroflexus</taxon>
    </lineage>
</organism>
<keyword evidence="1 10" id="KW-0963">Cytoplasm</keyword>
<comment type="cofactor">
    <cofactor evidence="10">
        <name>Zn(2+)</name>
        <dbReference type="ChEBI" id="CHEBI:29105"/>
    </cofactor>
    <text evidence="10">Binds 1 zinc ion per subunit.</text>
</comment>
<dbReference type="PROSITE" id="PS51721">
    <property type="entry name" value="G_CP"/>
    <property type="match status" value="1"/>
</dbReference>
<dbReference type="InterPro" id="IPR012340">
    <property type="entry name" value="NA-bd_OB-fold"/>
</dbReference>
<dbReference type="GO" id="GO:0003924">
    <property type="term" value="F:GTPase activity"/>
    <property type="evidence" value="ECO:0007669"/>
    <property type="project" value="UniProtKB-UniRule"/>
</dbReference>
<dbReference type="SUPFAM" id="SSF50249">
    <property type="entry name" value="Nucleic acid-binding proteins"/>
    <property type="match status" value="1"/>
</dbReference>
<dbReference type="InterPro" id="IPR031944">
    <property type="entry name" value="RsgA_N"/>
</dbReference>
<evidence type="ECO:0000256" key="4">
    <source>
        <dbReference type="ARBA" id="ARBA00022730"/>
    </source>
</evidence>
<dbReference type="GO" id="GO:0019843">
    <property type="term" value="F:rRNA binding"/>
    <property type="evidence" value="ECO:0007669"/>
    <property type="project" value="UniProtKB-KW"/>
</dbReference>
<dbReference type="PROSITE" id="PS50936">
    <property type="entry name" value="ENGC_GTPASE"/>
    <property type="match status" value="1"/>
</dbReference>
<dbReference type="SUPFAM" id="SSF52540">
    <property type="entry name" value="P-loop containing nucleoside triphosphate hydrolases"/>
    <property type="match status" value="1"/>
</dbReference>
<dbReference type="PANTHER" id="PTHR32120">
    <property type="entry name" value="SMALL RIBOSOMAL SUBUNIT BIOGENESIS GTPASE RSGA"/>
    <property type="match status" value="1"/>
</dbReference>
<evidence type="ECO:0000256" key="10">
    <source>
        <dbReference type="HAMAP-Rule" id="MF_01820"/>
    </source>
</evidence>
<feature type="binding site" evidence="10">
    <location>
        <position position="294"/>
    </location>
    <ligand>
        <name>Zn(2+)</name>
        <dbReference type="ChEBI" id="CHEBI:29105"/>
    </ligand>
</feature>
<sequence length="323" mass="35401">MSRKAAAELVEQAPATATNRLTGAVLRAQSGFFWVKTEQGILECRLRGRLKKERQATDLVVIGDQVEVTPVGNGQGAIEAVLPRRSRLARRAAGPRGAYKEDVIVANVDQVLLVFACAKPEFTPRMLDRYLVICEHSELPVIIVATKIDLVGQEAAAAMFKPYEQIGYPVVYTSIISGEGIAELRERLIGKISVVTGKSGVGKSSLLNAIQPGLNLRTGEVSERLTKGRHTTTVAELIPLTMPGGGYVADTPGIREIGLWNLPAEDLAWCFREFRPFLRDCYFAGCTHLHEPHCAVREAVERGEISAARYDSYARLMNNEDTP</sequence>
<proteinExistence type="inferred from homology"/>
<feature type="binding site" evidence="10">
    <location>
        <begin position="146"/>
        <end position="149"/>
    </location>
    <ligand>
        <name>GTP</name>
        <dbReference type="ChEBI" id="CHEBI:37565"/>
    </ligand>
</feature>
<evidence type="ECO:0000256" key="9">
    <source>
        <dbReference type="ARBA" id="ARBA00023134"/>
    </source>
</evidence>
<keyword evidence="3 10" id="KW-0479">Metal-binding</keyword>
<evidence type="ECO:0000256" key="2">
    <source>
        <dbReference type="ARBA" id="ARBA00022517"/>
    </source>
</evidence>
<protein>
    <recommendedName>
        <fullName evidence="10">Small ribosomal subunit biogenesis GTPase RsgA</fullName>
        <ecNumber evidence="10">3.6.1.-</ecNumber>
    </recommendedName>
</protein>
<dbReference type="Gene3D" id="3.40.50.300">
    <property type="entry name" value="P-loop containing nucleotide triphosphate hydrolases"/>
    <property type="match status" value="1"/>
</dbReference>
<dbReference type="CDD" id="cd01854">
    <property type="entry name" value="YjeQ_EngC"/>
    <property type="match status" value="1"/>
</dbReference>
<dbReference type="NCBIfam" id="TIGR00157">
    <property type="entry name" value="ribosome small subunit-dependent GTPase A"/>
    <property type="match status" value="1"/>
</dbReference>
<feature type="domain" description="CP-type G" evidence="12">
    <location>
        <begin position="97"/>
        <end position="257"/>
    </location>
</feature>
<feature type="binding site" evidence="10">
    <location>
        <position position="286"/>
    </location>
    <ligand>
        <name>Zn(2+)</name>
        <dbReference type="ChEBI" id="CHEBI:29105"/>
    </ligand>
</feature>
<dbReference type="OrthoDB" id="9809485at2"/>
<gene>
    <name evidence="10" type="primary">rsgA</name>
    <name evidence="13" type="ORF">A6A03_09605</name>
</gene>
<evidence type="ECO:0000256" key="1">
    <source>
        <dbReference type="ARBA" id="ARBA00022490"/>
    </source>
</evidence>
<keyword evidence="14" id="KW-1185">Reference proteome</keyword>
<evidence type="ECO:0000256" key="7">
    <source>
        <dbReference type="ARBA" id="ARBA00022833"/>
    </source>
</evidence>
<dbReference type="Pfam" id="PF16745">
    <property type="entry name" value="RsgA_N"/>
    <property type="match status" value="1"/>
</dbReference>
<evidence type="ECO:0000256" key="6">
    <source>
        <dbReference type="ARBA" id="ARBA00022801"/>
    </source>
</evidence>
<evidence type="ECO:0000259" key="11">
    <source>
        <dbReference type="PROSITE" id="PS50936"/>
    </source>
</evidence>
<comment type="subunit">
    <text evidence="10">Monomer. Associates with 30S ribosomal subunit, binds 16S rRNA.</text>
</comment>
<keyword evidence="4 10" id="KW-0699">rRNA-binding</keyword>
<keyword evidence="9 10" id="KW-0342">GTP-binding</keyword>
<comment type="caution">
    <text evidence="13">The sequence shown here is derived from an EMBL/GenBank/DDBJ whole genome shotgun (WGS) entry which is preliminary data.</text>
</comment>
<dbReference type="InterPro" id="IPR010914">
    <property type="entry name" value="RsgA_GTPase_dom"/>
</dbReference>
<evidence type="ECO:0000256" key="8">
    <source>
        <dbReference type="ARBA" id="ARBA00022884"/>
    </source>
</evidence>
<evidence type="ECO:0000256" key="3">
    <source>
        <dbReference type="ARBA" id="ARBA00022723"/>
    </source>
</evidence>
<dbReference type="PANTHER" id="PTHR32120:SF11">
    <property type="entry name" value="SMALL RIBOSOMAL SUBUNIT BIOGENESIS GTPASE RSGA 1, MITOCHONDRIAL-RELATED"/>
    <property type="match status" value="1"/>
</dbReference>
<reference evidence="13 14" key="1">
    <citation type="submission" date="2016-04" db="EMBL/GenBank/DDBJ databases">
        <title>Chloroflexus islandicus sp. nov., a thermophilic filamentous anoxygenic phototrophic bacterium from geyser Strokkur (Iceland).</title>
        <authorList>
            <person name="Gaisin V.A."/>
            <person name="Kalashnikov A.M."/>
            <person name="Sukhacheva M.V."/>
            <person name="Grouzdev D.S."/>
            <person name="Ivanov T.M."/>
            <person name="Kuznetsov B."/>
            <person name="Gorlenko V.M."/>
        </authorList>
    </citation>
    <scope>NUCLEOTIDE SEQUENCE [LARGE SCALE GENOMIC DNA]</scope>
    <source>
        <strain evidence="14">isl-2</strain>
    </source>
</reference>
<keyword evidence="2 10" id="KW-0690">Ribosome biogenesis</keyword>
<dbReference type="GO" id="GO:0046872">
    <property type="term" value="F:metal ion binding"/>
    <property type="evidence" value="ECO:0007669"/>
    <property type="project" value="UniProtKB-KW"/>
</dbReference>
<dbReference type="Proteomes" id="UP000078287">
    <property type="component" value="Unassembled WGS sequence"/>
</dbReference>
<evidence type="ECO:0000313" key="14">
    <source>
        <dbReference type="Proteomes" id="UP000078287"/>
    </source>
</evidence>
<evidence type="ECO:0000259" key="12">
    <source>
        <dbReference type="PROSITE" id="PS51721"/>
    </source>
</evidence>
<dbReference type="GO" id="GO:0042274">
    <property type="term" value="P:ribosomal small subunit biogenesis"/>
    <property type="evidence" value="ECO:0007669"/>
    <property type="project" value="UniProtKB-UniRule"/>
</dbReference>
<dbReference type="RefSeq" id="WP_066783552.1">
    <property type="nucleotide sequence ID" value="NZ_LWQS01000035.1"/>
</dbReference>
<dbReference type="EC" id="3.6.1.-" evidence="10"/>
<comment type="subcellular location">
    <subcellularLocation>
        <location evidence="10">Cytoplasm</location>
    </subcellularLocation>
</comment>
<dbReference type="CDD" id="cd04466">
    <property type="entry name" value="S1_YloQ_GTPase"/>
    <property type="match status" value="1"/>
</dbReference>
<dbReference type="GO" id="GO:0005525">
    <property type="term" value="F:GTP binding"/>
    <property type="evidence" value="ECO:0007669"/>
    <property type="project" value="UniProtKB-UniRule"/>
</dbReference>
<dbReference type="HAMAP" id="MF_01820">
    <property type="entry name" value="GTPase_RsgA"/>
    <property type="match status" value="1"/>
</dbReference>